<reference evidence="5" key="1">
    <citation type="submission" date="2016-10" db="EMBL/GenBank/DDBJ databases">
        <title>Comparative Genomics of Relapsing Fever Spirochetes.</title>
        <authorList>
            <person name="Schwan T.G."/>
            <person name="Raffel S.J."/>
            <person name="Porcella S.F."/>
            <person name="Martens C.A."/>
            <person name="Bruno D.P."/>
            <person name="Ricklefs S.M."/>
            <person name="Barbian K.B."/>
        </authorList>
    </citation>
    <scope>NUCLEOTIDE SEQUENCE</scope>
    <source>
        <strain evidence="5">SLO</strain>
    </source>
</reference>
<evidence type="ECO:0000256" key="2">
    <source>
        <dbReference type="ARBA" id="ARBA00022448"/>
    </source>
</evidence>
<dbReference type="Proteomes" id="UP000019331">
    <property type="component" value="Chromosome"/>
</dbReference>
<sequence>MCRNQKINSRHRNLIIRSLILKKSLILTIILTVTSCSSQKTQSTLNVLNWAEYIDEKLLAQFERENNVKINYECFNNNEEMMAKFNNTKGYYDIIVPSEYLIGELISASKIEKLDYSKLQNVKNNILDKFYNLEHDFGNFYSVPLFWGVMGILYNKTKVDINDMNEFDILFNEKYKQEIAMLDSPKENIGVALKKLGYSFNEHNISIIKQAEELLKKQSPLVIGYFSDIAAKSLILNGESSIQLIWSGEALDAMLKDPNLDFYVPNSTNIWVDVMVIPSDAPHKELAYKFINFLYENEASYANFKETKYNSPNKNVLNRLQEEAKKNPAINIYLEEKFLPTNFSNHEVFKTVPKEVKEEQMRIYVELSS</sequence>
<dbReference type="Pfam" id="PF13416">
    <property type="entry name" value="SBP_bac_8"/>
    <property type="match status" value="1"/>
</dbReference>
<proteinExistence type="predicted"/>
<dbReference type="CDD" id="cd13663">
    <property type="entry name" value="PBP2_PotD_PotF_like_2"/>
    <property type="match status" value="1"/>
</dbReference>
<comment type="subcellular location">
    <subcellularLocation>
        <location evidence="1">Periplasm</location>
    </subcellularLocation>
</comment>
<name>A0ABN4C8P6_BORPR</name>
<protein>
    <submittedName>
        <fullName evidence="5">Spermidine/putrescine-binding protein</fullName>
    </submittedName>
</protein>
<dbReference type="EMBL" id="CP005851">
    <property type="protein sequence ID" value="AHH09288.1"/>
    <property type="molecule type" value="Genomic_DNA"/>
</dbReference>
<dbReference type="PIRSF" id="PIRSF019574">
    <property type="entry name" value="Periplasmic_polyamine_BP"/>
    <property type="match status" value="1"/>
</dbReference>
<evidence type="ECO:0000256" key="1">
    <source>
        <dbReference type="ARBA" id="ARBA00004418"/>
    </source>
</evidence>
<dbReference type="InterPro" id="IPR001188">
    <property type="entry name" value="Sperm_putr-bd"/>
</dbReference>
<dbReference type="InterPro" id="IPR006059">
    <property type="entry name" value="SBP"/>
</dbReference>
<organism evidence="5 6">
    <name type="scientific">Borrelia parkeri SLO</name>
    <dbReference type="NCBI Taxonomy" id="1313294"/>
    <lineage>
        <taxon>Bacteria</taxon>
        <taxon>Pseudomonadati</taxon>
        <taxon>Spirochaetota</taxon>
        <taxon>Spirochaetia</taxon>
        <taxon>Spirochaetales</taxon>
        <taxon>Borreliaceae</taxon>
        <taxon>Borrelia</taxon>
    </lineage>
</organism>
<dbReference type="PANTHER" id="PTHR30222">
    <property type="entry name" value="SPERMIDINE/PUTRESCINE-BINDING PERIPLASMIC PROTEIN"/>
    <property type="match status" value="1"/>
</dbReference>
<dbReference type="SUPFAM" id="SSF53850">
    <property type="entry name" value="Periplasmic binding protein-like II"/>
    <property type="match status" value="1"/>
</dbReference>
<dbReference type="Gene3D" id="3.40.190.10">
    <property type="entry name" value="Periplasmic binding protein-like II"/>
    <property type="match status" value="2"/>
</dbReference>
<gene>
    <name evidence="5" type="ORF">BPA_0116600</name>
</gene>
<evidence type="ECO:0000256" key="4">
    <source>
        <dbReference type="ARBA" id="ARBA00022764"/>
    </source>
</evidence>
<dbReference type="PRINTS" id="PR00909">
    <property type="entry name" value="SPERMDNBNDNG"/>
</dbReference>
<keyword evidence="2" id="KW-0813">Transport</keyword>
<accession>A0ABN4C8P6</accession>
<evidence type="ECO:0000313" key="5">
    <source>
        <dbReference type="EMBL" id="AHH09288.1"/>
    </source>
</evidence>
<keyword evidence="6" id="KW-1185">Reference proteome</keyword>
<evidence type="ECO:0000313" key="6">
    <source>
        <dbReference type="Proteomes" id="UP000019331"/>
    </source>
</evidence>
<keyword evidence="4" id="KW-0574">Periplasm</keyword>
<dbReference type="PANTHER" id="PTHR30222:SF17">
    <property type="entry name" value="SPERMIDINE_PUTRESCINE-BINDING PERIPLASMIC PROTEIN"/>
    <property type="match status" value="1"/>
</dbReference>
<keyword evidence="3" id="KW-0732">Signal</keyword>
<evidence type="ECO:0000256" key="3">
    <source>
        <dbReference type="ARBA" id="ARBA00022729"/>
    </source>
</evidence>